<accession>A0A6J3MAK1</accession>
<dbReference type="GeneID" id="54360265"/>
<evidence type="ECO:0000256" key="11">
    <source>
        <dbReference type="ARBA" id="ARBA00083849"/>
    </source>
</evidence>
<protein>
    <recommendedName>
        <fullName evidence="10">cystathionine gamma-synthase</fullName>
        <ecNumber evidence="10">2.5.1.48</ecNumber>
    </recommendedName>
    <alternativeName>
        <fullName evidence="11">O-succinylhomoserine (thiol)-lyase</fullName>
    </alternativeName>
</protein>
<dbReference type="RefSeq" id="XP_033462087.1">
    <property type="nucleotide sequence ID" value="XM_033602465.1"/>
</dbReference>
<keyword evidence="3 13" id="KW-0808">Transferase</keyword>
<dbReference type="EC" id="2.5.1.48" evidence="10"/>
<evidence type="ECO:0000256" key="8">
    <source>
        <dbReference type="ARBA" id="ARBA00060510"/>
    </source>
</evidence>
<keyword evidence="2" id="KW-0028">Amino-acid biosynthesis</keyword>
<dbReference type="Gene3D" id="3.40.640.10">
    <property type="entry name" value="Type I PLP-dependent aspartate aminotransferase-like (Major domain)"/>
    <property type="match status" value="1"/>
</dbReference>
<dbReference type="InterPro" id="IPR051750">
    <property type="entry name" value="Trans-sulfuration_enzymes"/>
</dbReference>
<dbReference type="AlphaFoldDB" id="A0A6J3MAK1"/>
<sequence>MVSAFNDTLGESIPAHTPHAVSVSLPTWQANVGYEEGQEWVVSKMQTGYPRRFFIHKSIQKLADGIIAAYGDPAADKALLLPTNACAMRCKDFIHRENPTVDQCQIRIVNLVPQPELAALRPIDEVLPHISAVLFPAELWPSAKAFWQHTGEGVQSRRAEFCQRAFDDKFLVDQSTVAPLAPKLAKGPRRYQRTLSVDFNGTNGCNGHATEQQPQVNGNGIQDLAQFVEERFGRNLNTRFAAQAKLAVRRRIAGSLTENSELPESLNAPVDTERQRNVPEFSIDDVYLYPCGMNAIFNAHRILMAARGPLKSVMYGFPYVDSLKVLEKFGPGALFYGHGDSNDLDDLERRLKAGERFLLLFCEFPGNPLLKSPDLQRIRTLADTYDFAVVIDETIGNFLNVNVLPYADIVVSSLTKIFSGDSNVMGGTLILNPRAPAASYAALKRVLATEYEDNQFEEDAVYLERNSRDFVARIARANANALAIVDVLRAACPSKVKQVYYPRDSPTRAFYDHCRLPNGGYGGLASATFHSVEDAALFYDHLETSKGPSLGTNFTLASPFVLLAHYGELEWAAQYGCEQALVRFSVGLEDSETLVKIFQEALAAVPER</sequence>
<dbReference type="InterPro" id="IPR000277">
    <property type="entry name" value="Cys/Met-Metab_PyrdxlP-dep_enz"/>
</dbReference>
<dbReference type="InterPro" id="IPR054542">
    <property type="entry name" value="Cys_met_metab_PP"/>
</dbReference>
<dbReference type="GO" id="GO:0009086">
    <property type="term" value="P:methionine biosynthetic process"/>
    <property type="evidence" value="ECO:0007669"/>
    <property type="project" value="UniProtKB-KW"/>
</dbReference>
<keyword evidence="5" id="KW-0486">Methionine biosynthesis</keyword>
<reference evidence="13" key="3">
    <citation type="submission" date="2025-08" db="UniProtKB">
        <authorList>
            <consortium name="RefSeq"/>
        </authorList>
    </citation>
    <scope>IDENTIFICATION</scope>
    <source>
        <strain evidence="13">CBS 342.82</strain>
    </source>
</reference>
<dbReference type="GO" id="GO:0003962">
    <property type="term" value="F:cystathionine gamma-synthase activity"/>
    <property type="evidence" value="ECO:0007669"/>
    <property type="project" value="UniProtKB-EC"/>
</dbReference>
<dbReference type="Gene3D" id="3.90.1150.10">
    <property type="entry name" value="Aspartate Aminotransferase, domain 1"/>
    <property type="match status" value="1"/>
</dbReference>
<dbReference type="PROSITE" id="PS00868">
    <property type="entry name" value="CYS_MET_METAB_PP"/>
    <property type="match status" value="1"/>
</dbReference>
<dbReference type="Pfam" id="PF01053">
    <property type="entry name" value="Cys_Met_Meta_PP"/>
    <property type="match status" value="1"/>
</dbReference>
<comment type="catalytic activity">
    <reaction evidence="6">
        <text>O-succinyl-L-homoserine + L-cysteine = L,L-cystathionine + succinate + H(+)</text>
        <dbReference type="Rhea" id="RHEA:20397"/>
        <dbReference type="ChEBI" id="CHEBI:15378"/>
        <dbReference type="ChEBI" id="CHEBI:30031"/>
        <dbReference type="ChEBI" id="CHEBI:35235"/>
        <dbReference type="ChEBI" id="CHEBI:57661"/>
        <dbReference type="ChEBI" id="CHEBI:58161"/>
        <dbReference type="EC" id="2.5.1.48"/>
    </reaction>
</comment>
<comment type="pathway">
    <text evidence="8">Amino-acid biosynthesis; L-methionine biosynthesis via de novo pathway; L-cystathionine from O-succinyl-L-homoserine: step 1/1.</text>
</comment>
<dbReference type="PANTHER" id="PTHR42699">
    <property type="match status" value="1"/>
</dbReference>
<name>A0A6J3MAK1_9PEZI</name>
<gene>
    <name evidence="13" type="ORF">K489DRAFT_352191</name>
</gene>
<reference evidence="13" key="2">
    <citation type="submission" date="2020-04" db="EMBL/GenBank/DDBJ databases">
        <authorList>
            <consortium name="NCBI Genome Project"/>
        </authorList>
    </citation>
    <scope>NUCLEOTIDE SEQUENCE</scope>
    <source>
        <strain evidence="13">CBS 342.82</strain>
    </source>
</reference>
<keyword evidence="4" id="KW-0663">Pyridoxal phosphate</keyword>
<evidence type="ECO:0000256" key="1">
    <source>
        <dbReference type="ARBA" id="ARBA00001933"/>
    </source>
</evidence>
<evidence type="ECO:0000256" key="10">
    <source>
        <dbReference type="ARBA" id="ARBA00066530"/>
    </source>
</evidence>
<reference evidence="13" key="1">
    <citation type="submission" date="2020-01" db="EMBL/GenBank/DDBJ databases">
        <authorList>
            <consortium name="DOE Joint Genome Institute"/>
            <person name="Haridas S."/>
            <person name="Albert R."/>
            <person name="Binder M."/>
            <person name="Bloem J."/>
            <person name="Labutti K."/>
            <person name="Salamov A."/>
            <person name="Andreopoulos B."/>
            <person name="Baker S.E."/>
            <person name="Barry K."/>
            <person name="Bills G."/>
            <person name="Bluhm B.H."/>
            <person name="Cannon C."/>
            <person name="Castanera R."/>
            <person name="Culley D.E."/>
            <person name="Daum C."/>
            <person name="Ezra D."/>
            <person name="Gonzalez J.B."/>
            <person name="Henrissat B."/>
            <person name="Kuo A."/>
            <person name="Liang C."/>
            <person name="Lipzen A."/>
            <person name="Lutzoni F."/>
            <person name="Magnuson J."/>
            <person name="Mondo S."/>
            <person name="Nolan M."/>
            <person name="Ohm R."/>
            <person name="Pangilinan J."/>
            <person name="Park H.-J."/>
            <person name="Ramirez L."/>
            <person name="Alfaro M."/>
            <person name="Sun H."/>
            <person name="Tritt A."/>
            <person name="Yoshinaga Y."/>
            <person name="Zwiers L.-H."/>
            <person name="Turgeon B.G."/>
            <person name="Goodwin S.B."/>
            <person name="Spatafora J.W."/>
            <person name="Crous P.W."/>
            <person name="Grigoriev I.V."/>
        </authorList>
    </citation>
    <scope>NUCLEOTIDE SEQUENCE</scope>
    <source>
        <strain evidence="13">CBS 342.82</strain>
    </source>
</reference>
<dbReference type="OrthoDB" id="10047078at2759"/>
<comment type="cofactor">
    <cofactor evidence="1">
        <name>pyridoxal 5'-phosphate</name>
        <dbReference type="ChEBI" id="CHEBI:597326"/>
    </cofactor>
</comment>
<evidence type="ECO:0000256" key="2">
    <source>
        <dbReference type="ARBA" id="ARBA00022605"/>
    </source>
</evidence>
<evidence type="ECO:0000256" key="4">
    <source>
        <dbReference type="ARBA" id="ARBA00022898"/>
    </source>
</evidence>
<dbReference type="InterPro" id="IPR015421">
    <property type="entry name" value="PyrdxlP-dep_Trfase_major"/>
</dbReference>
<comment type="function">
    <text evidence="7">Catalyzes the formation of L-cystathionine from O-succinyl-L-homoserine (OSHS) and L-cysteine, via a gamma-replacement reaction. In the absence of thiol, catalyzes gamma-elimination to form 2-oxobutanoate, succinate and ammonia.</text>
</comment>
<dbReference type="GO" id="GO:0019346">
    <property type="term" value="P:transsulfuration"/>
    <property type="evidence" value="ECO:0007669"/>
    <property type="project" value="InterPro"/>
</dbReference>
<evidence type="ECO:0000256" key="5">
    <source>
        <dbReference type="ARBA" id="ARBA00023167"/>
    </source>
</evidence>
<dbReference type="Proteomes" id="UP000504637">
    <property type="component" value="Unplaced"/>
</dbReference>
<proteinExistence type="inferred from homology"/>
<evidence type="ECO:0000256" key="9">
    <source>
        <dbReference type="ARBA" id="ARBA00061376"/>
    </source>
</evidence>
<comment type="similarity">
    <text evidence="9">Belongs to the trans-sulfuration enzymes family. MET7 subfamily.</text>
</comment>
<evidence type="ECO:0000313" key="12">
    <source>
        <dbReference type="Proteomes" id="UP000504637"/>
    </source>
</evidence>
<dbReference type="SUPFAM" id="SSF53383">
    <property type="entry name" value="PLP-dependent transferases"/>
    <property type="match status" value="1"/>
</dbReference>
<keyword evidence="12" id="KW-1185">Reference proteome</keyword>
<evidence type="ECO:0000256" key="7">
    <source>
        <dbReference type="ARBA" id="ARBA00058439"/>
    </source>
</evidence>
<organism evidence="13">
    <name type="scientific">Dissoconium aciculare CBS 342.82</name>
    <dbReference type="NCBI Taxonomy" id="1314786"/>
    <lineage>
        <taxon>Eukaryota</taxon>
        <taxon>Fungi</taxon>
        <taxon>Dikarya</taxon>
        <taxon>Ascomycota</taxon>
        <taxon>Pezizomycotina</taxon>
        <taxon>Dothideomycetes</taxon>
        <taxon>Dothideomycetidae</taxon>
        <taxon>Mycosphaerellales</taxon>
        <taxon>Dissoconiaceae</taxon>
        <taxon>Dissoconium</taxon>
    </lineage>
</organism>
<evidence type="ECO:0000256" key="6">
    <source>
        <dbReference type="ARBA" id="ARBA00051441"/>
    </source>
</evidence>
<dbReference type="FunFam" id="3.40.640.10:FF:000111">
    <property type="entry name" value="Cystathionine gamma-synthase"/>
    <property type="match status" value="1"/>
</dbReference>
<dbReference type="GO" id="GO:0030170">
    <property type="term" value="F:pyridoxal phosphate binding"/>
    <property type="evidence" value="ECO:0007669"/>
    <property type="project" value="InterPro"/>
</dbReference>
<dbReference type="PANTHER" id="PTHR42699:SF1">
    <property type="entry name" value="CYSTATHIONINE GAMMA-SYNTHASE-RELATED"/>
    <property type="match status" value="1"/>
</dbReference>
<dbReference type="FunFam" id="3.90.1150.10:FF:000063">
    <property type="entry name" value="Probable cystathionine gamma-synthase"/>
    <property type="match status" value="1"/>
</dbReference>
<evidence type="ECO:0000256" key="3">
    <source>
        <dbReference type="ARBA" id="ARBA00022679"/>
    </source>
</evidence>
<dbReference type="InterPro" id="IPR015422">
    <property type="entry name" value="PyrdxlP-dep_Trfase_small"/>
</dbReference>
<evidence type="ECO:0000313" key="13">
    <source>
        <dbReference type="RefSeq" id="XP_033462087.1"/>
    </source>
</evidence>
<dbReference type="InterPro" id="IPR015424">
    <property type="entry name" value="PyrdxlP-dep_Trfase"/>
</dbReference>